<proteinExistence type="predicted"/>
<dbReference type="EMBL" id="CP108313">
    <property type="protein sequence ID" value="WTW67010.1"/>
    <property type="molecule type" value="Genomic_DNA"/>
</dbReference>
<gene>
    <name evidence="1" type="ORF">OG398_01340</name>
</gene>
<evidence type="ECO:0000313" key="1">
    <source>
        <dbReference type="EMBL" id="WTW67010.1"/>
    </source>
</evidence>
<organism evidence="1">
    <name type="scientific">Streptomyces sp. NBC_00008</name>
    <dbReference type="NCBI Taxonomy" id="2903610"/>
    <lineage>
        <taxon>Bacteria</taxon>
        <taxon>Bacillati</taxon>
        <taxon>Actinomycetota</taxon>
        <taxon>Actinomycetes</taxon>
        <taxon>Kitasatosporales</taxon>
        <taxon>Streptomycetaceae</taxon>
        <taxon>Streptomyces</taxon>
    </lineage>
</organism>
<sequence length="105" mass="11081">MTWASWTTRGVYSGHGGVLTEEVGPLSGDLTVHTTWADDTAQITVQYTDAADWFTMSGSPVPCSSEEDSRALHEAVVNAVRRGAAATVPTACLEPDRPTGETAAE</sequence>
<accession>A0AAU2VKD2</accession>
<reference evidence="1" key="1">
    <citation type="submission" date="2022-10" db="EMBL/GenBank/DDBJ databases">
        <title>The complete genomes of actinobacterial strains from the NBC collection.</title>
        <authorList>
            <person name="Joergensen T.S."/>
            <person name="Alvarez Arevalo M."/>
            <person name="Sterndorff E.B."/>
            <person name="Faurdal D."/>
            <person name="Vuksanovic O."/>
            <person name="Mourched A.-S."/>
            <person name="Charusanti P."/>
            <person name="Shaw S."/>
            <person name="Blin K."/>
            <person name="Weber T."/>
        </authorList>
    </citation>
    <scope>NUCLEOTIDE SEQUENCE</scope>
    <source>
        <strain evidence="1">NBC_00008</strain>
    </source>
</reference>
<protein>
    <submittedName>
        <fullName evidence="1">Uncharacterized protein</fullName>
    </submittedName>
</protein>
<dbReference type="AlphaFoldDB" id="A0AAU2VKD2"/>
<name>A0AAU2VKD2_9ACTN</name>